<organism evidence="2 3">
    <name type="scientific">Setaria viridis</name>
    <name type="common">Green bristlegrass</name>
    <name type="synonym">Setaria italica subsp. viridis</name>
    <dbReference type="NCBI Taxonomy" id="4556"/>
    <lineage>
        <taxon>Eukaryota</taxon>
        <taxon>Viridiplantae</taxon>
        <taxon>Streptophyta</taxon>
        <taxon>Embryophyta</taxon>
        <taxon>Tracheophyta</taxon>
        <taxon>Spermatophyta</taxon>
        <taxon>Magnoliopsida</taxon>
        <taxon>Liliopsida</taxon>
        <taxon>Poales</taxon>
        <taxon>Poaceae</taxon>
        <taxon>PACMAD clade</taxon>
        <taxon>Panicoideae</taxon>
        <taxon>Panicodae</taxon>
        <taxon>Paniceae</taxon>
        <taxon>Cenchrinae</taxon>
        <taxon>Setaria</taxon>
    </lineage>
</organism>
<feature type="region of interest" description="Disordered" evidence="1">
    <location>
        <begin position="12"/>
        <end position="35"/>
    </location>
</feature>
<accession>A0A4U6WPU4</accession>
<protein>
    <submittedName>
        <fullName evidence="2">Uncharacterized protein</fullName>
    </submittedName>
</protein>
<dbReference type="EMBL" id="CM016552">
    <property type="protein sequence ID" value="TKW40807.1"/>
    <property type="molecule type" value="Genomic_DNA"/>
</dbReference>
<gene>
    <name evidence="2" type="ORF">SEVIR_1G270100v2</name>
</gene>
<dbReference type="Gramene" id="TKW40807">
    <property type="protein sequence ID" value="TKW40807"/>
    <property type="gene ID" value="SEVIR_1G270100v2"/>
</dbReference>
<dbReference type="AlphaFoldDB" id="A0A4U6WPU4"/>
<keyword evidence="3" id="KW-1185">Reference proteome</keyword>
<sequence length="35" mass="3998">MLFCVNYIGTSIDTSGTIDRSNKPELPSHERMQQK</sequence>
<reference evidence="2" key="1">
    <citation type="submission" date="2019-03" db="EMBL/GenBank/DDBJ databases">
        <title>WGS assembly of Setaria viridis.</title>
        <authorList>
            <person name="Huang P."/>
            <person name="Jenkins J."/>
            <person name="Grimwood J."/>
            <person name="Barry K."/>
            <person name="Healey A."/>
            <person name="Mamidi S."/>
            <person name="Sreedasyam A."/>
            <person name="Shu S."/>
            <person name="Feldman M."/>
            <person name="Wu J."/>
            <person name="Yu Y."/>
            <person name="Chen C."/>
            <person name="Johnson J."/>
            <person name="Rokhsar D."/>
            <person name="Baxter I."/>
            <person name="Schmutz J."/>
            <person name="Brutnell T."/>
            <person name="Kellogg E."/>
        </authorList>
    </citation>
    <scope>NUCLEOTIDE SEQUENCE [LARGE SCALE GENOMIC DNA]</scope>
</reference>
<evidence type="ECO:0000313" key="2">
    <source>
        <dbReference type="EMBL" id="TKW40807.1"/>
    </source>
</evidence>
<name>A0A4U6WPU4_SETVI</name>
<dbReference type="Proteomes" id="UP000298652">
    <property type="component" value="Chromosome 1"/>
</dbReference>
<feature type="compositionally biased region" description="Basic and acidic residues" evidence="1">
    <location>
        <begin position="20"/>
        <end position="35"/>
    </location>
</feature>
<proteinExistence type="predicted"/>
<evidence type="ECO:0000313" key="3">
    <source>
        <dbReference type="Proteomes" id="UP000298652"/>
    </source>
</evidence>
<evidence type="ECO:0000256" key="1">
    <source>
        <dbReference type="SAM" id="MobiDB-lite"/>
    </source>
</evidence>